<keyword evidence="1" id="KW-0472">Membrane</keyword>
<feature type="transmembrane region" description="Helical" evidence="1">
    <location>
        <begin position="43"/>
        <end position="64"/>
    </location>
</feature>
<name>V4HVX7_PSEL2</name>
<evidence type="ECO:0000313" key="2">
    <source>
        <dbReference type="EMBL" id="ESP94965.1"/>
    </source>
</evidence>
<gene>
    <name evidence="2" type="ORF">PL2TA16_04521</name>
</gene>
<keyword evidence="1" id="KW-1133">Transmembrane helix</keyword>
<proteinExistence type="predicted"/>
<sequence>MNKNCNNCGSDLGWYSAFATISFPCRCNNCNSLNYRRFLISKWVIGILIFFVPIGLVLIATGIFSLSIMLWGSIIIFILSFFTELLLCKFTSVSEIERKKIFNLKNKNKIVALVALVLFVVLANIL</sequence>
<protein>
    <submittedName>
        <fullName evidence="2">Uncharacterized protein</fullName>
    </submittedName>
</protein>
<reference evidence="2 3" key="1">
    <citation type="submission" date="2013-07" db="EMBL/GenBank/DDBJ databases">
        <title>Draft genome sequence of Pseudoalteromonas luteoviolacea 2ta16.</title>
        <authorList>
            <person name="Allen E.E."/>
            <person name="Azam F."/>
            <person name="Podell S."/>
        </authorList>
    </citation>
    <scope>NUCLEOTIDE SEQUENCE [LARGE SCALE GENOMIC DNA]</scope>
    <source>
        <strain evidence="2 3">2ta16</strain>
    </source>
</reference>
<evidence type="ECO:0000313" key="3">
    <source>
        <dbReference type="Proteomes" id="UP000017820"/>
    </source>
</evidence>
<evidence type="ECO:0000256" key="1">
    <source>
        <dbReference type="SAM" id="Phobius"/>
    </source>
</evidence>
<dbReference type="EMBL" id="AUSV01000008">
    <property type="protein sequence ID" value="ESP94965.1"/>
    <property type="molecule type" value="Genomic_DNA"/>
</dbReference>
<dbReference type="Proteomes" id="UP000017820">
    <property type="component" value="Unassembled WGS sequence"/>
</dbReference>
<dbReference type="PATRIC" id="fig|1353533.3.peg.520"/>
<comment type="caution">
    <text evidence="2">The sequence shown here is derived from an EMBL/GenBank/DDBJ whole genome shotgun (WGS) entry which is preliminary data.</text>
</comment>
<feature type="transmembrane region" description="Helical" evidence="1">
    <location>
        <begin position="109"/>
        <end position="125"/>
    </location>
</feature>
<keyword evidence="1" id="KW-0812">Transmembrane</keyword>
<organism evidence="2 3">
    <name type="scientific">Pseudoalteromonas luteoviolacea (strain 2ta16)</name>
    <dbReference type="NCBI Taxonomy" id="1353533"/>
    <lineage>
        <taxon>Bacteria</taxon>
        <taxon>Pseudomonadati</taxon>
        <taxon>Pseudomonadota</taxon>
        <taxon>Gammaproteobacteria</taxon>
        <taxon>Alteromonadales</taxon>
        <taxon>Pseudoalteromonadaceae</taxon>
        <taxon>Pseudoalteromonas</taxon>
    </lineage>
</organism>
<feature type="transmembrane region" description="Helical" evidence="1">
    <location>
        <begin position="70"/>
        <end position="88"/>
    </location>
</feature>
<dbReference type="AlphaFoldDB" id="V4HVX7"/>
<accession>V4HVX7</accession>